<sequence length="253" mass="29700">MKFYEYGDKNLPHIMLIHGAGRSYWLYLREARLLQNKYHVILPVIDGHGEEGNVPYISTEKIVDQLIEYIDNNCSGKLFAVSGVSLGGQITIELLSRRRDIAEKAIVESGLCIPQPFLVKYSTFVVKLCGKLLFSKTFNKWALNILPKRMQYPKEIAELYMRDITSIKTENLIRILDTYYQYKMKESLRDSQADTIYWYGGKEMKCIKQSAKLFQSYIKKCKVVELKGYYHSEISDYRPEEWVEKAEEFFNHR</sequence>
<gene>
    <name evidence="2" type="ORF">SJI18_06105</name>
</gene>
<proteinExistence type="predicted"/>
<dbReference type="InterPro" id="IPR022742">
    <property type="entry name" value="Hydrolase_4"/>
</dbReference>
<comment type="caution">
    <text evidence="2">The sequence shown here is derived from an EMBL/GenBank/DDBJ whole genome shotgun (WGS) entry which is preliminary data.</text>
</comment>
<accession>A0ABU7UKH8</accession>
<keyword evidence="3" id="KW-1185">Reference proteome</keyword>
<feature type="domain" description="Serine aminopeptidase S33" evidence="1">
    <location>
        <begin position="13"/>
        <end position="232"/>
    </location>
</feature>
<dbReference type="EMBL" id="JAZHFS010000004">
    <property type="protein sequence ID" value="MEF2111882.1"/>
    <property type="molecule type" value="Genomic_DNA"/>
</dbReference>
<reference evidence="2 3" key="1">
    <citation type="submission" date="2023-11" db="EMBL/GenBank/DDBJ databases">
        <title>Draft genome sequence of a psychrophilic Clostridium strain from permafrost water brine.</title>
        <authorList>
            <person name="Shcherbakova V.A."/>
            <person name="Trubitsyn V.E."/>
            <person name="Zakharyuk A.G."/>
        </authorList>
    </citation>
    <scope>NUCLEOTIDE SEQUENCE [LARGE SCALE GENOMIC DNA]</scope>
    <source>
        <strain evidence="2 3">14F</strain>
    </source>
</reference>
<dbReference type="Pfam" id="PF12146">
    <property type="entry name" value="Hydrolase_4"/>
    <property type="match status" value="1"/>
</dbReference>
<organism evidence="2 3">
    <name type="scientific">Clostridium frigoriphilum</name>
    <dbReference type="NCBI Taxonomy" id="443253"/>
    <lineage>
        <taxon>Bacteria</taxon>
        <taxon>Bacillati</taxon>
        <taxon>Bacillota</taxon>
        <taxon>Clostridia</taxon>
        <taxon>Eubacteriales</taxon>
        <taxon>Clostridiaceae</taxon>
        <taxon>Clostridium</taxon>
    </lineage>
</organism>
<protein>
    <submittedName>
        <fullName evidence="2">Alpha/beta hydrolase</fullName>
    </submittedName>
</protein>
<evidence type="ECO:0000313" key="2">
    <source>
        <dbReference type="EMBL" id="MEF2111882.1"/>
    </source>
</evidence>
<evidence type="ECO:0000259" key="1">
    <source>
        <dbReference type="Pfam" id="PF12146"/>
    </source>
</evidence>
<evidence type="ECO:0000313" key="3">
    <source>
        <dbReference type="Proteomes" id="UP001498469"/>
    </source>
</evidence>
<dbReference type="GO" id="GO:0016787">
    <property type="term" value="F:hydrolase activity"/>
    <property type="evidence" value="ECO:0007669"/>
    <property type="project" value="UniProtKB-KW"/>
</dbReference>
<dbReference type="Proteomes" id="UP001498469">
    <property type="component" value="Unassembled WGS sequence"/>
</dbReference>
<name>A0ABU7UKH8_9CLOT</name>
<dbReference type="RefSeq" id="WP_216249692.1">
    <property type="nucleotide sequence ID" value="NZ_JAZHFS010000004.1"/>
</dbReference>
<keyword evidence="2" id="KW-0378">Hydrolase</keyword>